<accession>A0A6G2CLF4</accession>
<dbReference type="EMBL" id="WMQV01000006">
    <property type="protein sequence ID" value="MTL93690.1"/>
    <property type="molecule type" value="Genomic_DNA"/>
</dbReference>
<dbReference type="PANTHER" id="PTHR10000:SF25">
    <property type="entry name" value="PHOSPHATASE YKRA-RELATED"/>
    <property type="match status" value="1"/>
</dbReference>
<dbReference type="GO" id="GO:0005829">
    <property type="term" value="C:cytosol"/>
    <property type="evidence" value="ECO:0007669"/>
    <property type="project" value="TreeGrafter"/>
</dbReference>
<dbReference type="NCBIfam" id="TIGR00099">
    <property type="entry name" value="Cof-subfamily"/>
    <property type="match status" value="1"/>
</dbReference>
<comment type="caution">
    <text evidence="1">The sequence shown here is derived from an EMBL/GenBank/DDBJ whole genome shotgun (WGS) entry which is preliminary data.</text>
</comment>
<sequence length="264" mass="30237">MKKVIFFDIDGTLIDSHNGKKDISSRVKQSLRDLQRRGHYVFIATGRPYAFLSKVIREFGFDGYILANGAHVIVDGKKIHSKAIDNGILKNLVSHLENKNLEFVLEDETCVYAYENYEKIWPFYEQYGILKDYFMLDYEVDQVNAFKIEVLCPKPEDLEYCIEFLKNHEEYTYCHSVHPTHLEIYLKENHKATGILKVLDYLNISIENTYAFGDGSNDIEMLETVGCGIAMGNASDEVKKYANVVTDTVVNDGIVSGIEKYILS</sequence>
<evidence type="ECO:0000313" key="1">
    <source>
        <dbReference type="EMBL" id="MTL93690.1"/>
    </source>
</evidence>
<dbReference type="SUPFAM" id="SSF56784">
    <property type="entry name" value="HAD-like"/>
    <property type="match status" value="1"/>
</dbReference>
<reference evidence="1" key="1">
    <citation type="journal article" date="2019" name="Nat. Med.">
        <title>A library of human gut bacterial isolates paired with longitudinal multiomics data enables mechanistic microbiome research.</title>
        <authorList>
            <person name="Poyet M."/>
            <person name="Groussin M."/>
            <person name="Gibbons S.M."/>
            <person name="Avila-Pacheco J."/>
            <person name="Jiang X."/>
            <person name="Kearney S.M."/>
            <person name="Perrotta A.R."/>
            <person name="Berdy B."/>
            <person name="Zhao S."/>
            <person name="Lieberman T.D."/>
            <person name="Swanson P.K."/>
            <person name="Smith M."/>
            <person name="Roesemann S."/>
            <person name="Alexander J.E."/>
            <person name="Rich S.A."/>
            <person name="Livny J."/>
            <person name="Vlamakis H."/>
            <person name="Clish C."/>
            <person name="Bullock K."/>
            <person name="Deik A."/>
            <person name="Scott J."/>
            <person name="Pierce K.A."/>
            <person name="Xavier R.J."/>
            <person name="Alm E.J."/>
        </authorList>
    </citation>
    <scope>NUCLEOTIDE SEQUENCE</scope>
    <source>
        <strain evidence="1">BIOML-A179</strain>
    </source>
</reference>
<dbReference type="InterPro" id="IPR023214">
    <property type="entry name" value="HAD_sf"/>
</dbReference>
<dbReference type="GO" id="GO:0000287">
    <property type="term" value="F:magnesium ion binding"/>
    <property type="evidence" value="ECO:0007669"/>
    <property type="project" value="TreeGrafter"/>
</dbReference>
<dbReference type="SFLD" id="SFLDS00003">
    <property type="entry name" value="Haloacid_Dehalogenase"/>
    <property type="match status" value="1"/>
</dbReference>
<dbReference type="Gene3D" id="3.30.1240.10">
    <property type="match status" value="1"/>
</dbReference>
<dbReference type="InterPro" id="IPR036412">
    <property type="entry name" value="HAD-like_sf"/>
</dbReference>
<gene>
    <name evidence="1" type="ORF">GMA64_04040</name>
</gene>
<keyword evidence="1" id="KW-0378">Hydrolase</keyword>
<dbReference type="Gene3D" id="3.40.50.1000">
    <property type="entry name" value="HAD superfamily/HAD-like"/>
    <property type="match status" value="1"/>
</dbReference>
<proteinExistence type="predicted"/>
<dbReference type="RefSeq" id="WP_129821469.1">
    <property type="nucleotide sequence ID" value="NZ_CABJBH010000020.1"/>
</dbReference>
<protein>
    <submittedName>
        <fullName evidence="1">Cof-type HAD-IIB family hydrolase</fullName>
    </submittedName>
</protein>
<dbReference type="GO" id="GO:0016791">
    <property type="term" value="F:phosphatase activity"/>
    <property type="evidence" value="ECO:0007669"/>
    <property type="project" value="UniProtKB-ARBA"/>
</dbReference>
<dbReference type="PANTHER" id="PTHR10000">
    <property type="entry name" value="PHOSPHOSERINE PHOSPHATASE"/>
    <property type="match status" value="1"/>
</dbReference>
<dbReference type="SFLD" id="SFLDG01140">
    <property type="entry name" value="C2.B:_Phosphomannomutase_and_P"/>
    <property type="match status" value="1"/>
</dbReference>
<dbReference type="InterPro" id="IPR000150">
    <property type="entry name" value="Cof"/>
</dbReference>
<dbReference type="PROSITE" id="PS01229">
    <property type="entry name" value="COF_2"/>
    <property type="match status" value="1"/>
</dbReference>
<organism evidence="1">
    <name type="scientific">Turicibacter sanguinis</name>
    <dbReference type="NCBI Taxonomy" id="154288"/>
    <lineage>
        <taxon>Bacteria</taxon>
        <taxon>Bacillati</taxon>
        <taxon>Bacillota</taxon>
        <taxon>Erysipelotrichia</taxon>
        <taxon>Erysipelotrichales</taxon>
        <taxon>Turicibacteraceae</taxon>
        <taxon>Turicibacter</taxon>
    </lineage>
</organism>
<dbReference type="AlphaFoldDB" id="A0A6G2CLF4"/>
<dbReference type="Pfam" id="PF08282">
    <property type="entry name" value="Hydrolase_3"/>
    <property type="match status" value="1"/>
</dbReference>
<dbReference type="NCBIfam" id="TIGR01484">
    <property type="entry name" value="HAD-SF-IIB"/>
    <property type="match status" value="1"/>
</dbReference>
<name>A0A6G2CLF4_9FIRM</name>
<dbReference type="SFLD" id="SFLDG01144">
    <property type="entry name" value="C2.B.4:_PGP_Like"/>
    <property type="match status" value="1"/>
</dbReference>
<dbReference type="InterPro" id="IPR006379">
    <property type="entry name" value="HAD-SF_hydro_IIB"/>
</dbReference>